<evidence type="ECO:0000256" key="1">
    <source>
        <dbReference type="ARBA" id="ARBA00011063"/>
    </source>
</evidence>
<feature type="domain" description="Phosphotyrosine protein phosphatase I" evidence="4">
    <location>
        <begin position="2"/>
        <end position="188"/>
    </location>
</feature>
<sequence length="192" mass="21897">MKRILFICTGNTCRSPMAEALLRHLAKHRNLQIEVRSAGVAAANGIPMSEHTRTILERKGIREMHHSKPLSPDWIDWADLVLTMTMHHKQSLAAQYPHAVDKLYALKEYVKQTPEQLEALNRFNAWEAELQMKLAMGQNVTEEDLEHLLALQNELGSYDVADPFGGSLNDYEQAAEEIEQALLQLLDKLERE</sequence>
<name>A0ABW1IK97_9BACL</name>
<comment type="caution">
    <text evidence="5">The sequence shown here is derived from an EMBL/GenBank/DDBJ whole genome shotgun (WGS) entry which is preliminary data.</text>
</comment>
<keyword evidence="3" id="KW-0904">Protein phosphatase</keyword>
<accession>A0ABW1IK97</accession>
<protein>
    <submittedName>
        <fullName evidence="5">Low molecular weight protein arginine phosphatase</fullName>
    </submittedName>
</protein>
<gene>
    <name evidence="5" type="ORF">ACFPXP_03500</name>
</gene>
<dbReference type="InterPro" id="IPR023485">
    <property type="entry name" value="Ptyr_pPase"/>
</dbReference>
<dbReference type="SMART" id="SM00226">
    <property type="entry name" value="LMWPc"/>
    <property type="match status" value="1"/>
</dbReference>
<dbReference type="PANTHER" id="PTHR11717:SF31">
    <property type="entry name" value="LOW MOLECULAR WEIGHT PROTEIN-TYROSINE-PHOSPHATASE ETP-RELATED"/>
    <property type="match status" value="1"/>
</dbReference>
<keyword evidence="6" id="KW-1185">Reference proteome</keyword>
<dbReference type="InterPro" id="IPR017867">
    <property type="entry name" value="Tyr_phospatase_low_mol_wt"/>
</dbReference>
<dbReference type="EMBL" id="JBHSQV010000027">
    <property type="protein sequence ID" value="MFC5985501.1"/>
    <property type="molecule type" value="Genomic_DNA"/>
</dbReference>
<dbReference type="InterPro" id="IPR050438">
    <property type="entry name" value="LMW_PTPase"/>
</dbReference>
<dbReference type="Gene3D" id="3.40.50.2300">
    <property type="match status" value="1"/>
</dbReference>
<evidence type="ECO:0000256" key="3">
    <source>
        <dbReference type="ARBA" id="ARBA00022912"/>
    </source>
</evidence>
<dbReference type="InterPro" id="IPR036196">
    <property type="entry name" value="Ptyr_pPase_sf"/>
</dbReference>
<dbReference type="CDD" id="cd16344">
    <property type="entry name" value="LMWPAP"/>
    <property type="match status" value="1"/>
</dbReference>
<evidence type="ECO:0000313" key="6">
    <source>
        <dbReference type="Proteomes" id="UP001596250"/>
    </source>
</evidence>
<evidence type="ECO:0000313" key="5">
    <source>
        <dbReference type="EMBL" id="MFC5985501.1"/>
    </source>
</evidence>
<dbReference type="Proteomes" id="UP001596250">
    <property type="component" value="Unassembled WGS sequence"/>
</dbReference>
<keyword evidence="2" id="KW-0378">Hydrolase</keyword>
<organism evidence="5 6">
    <name type="scientific">Marinicrinis lubricantis</name>
    <dbReference type="NCBI Taxonomy" id="2086470"/>
    <lineage>
        <taxon>Bacteria</taxon>
        <taxon>Bacillati</taxon>
        <taxon>Bacillota</taxon>
        <taxon>Bacilli</taxon>
        <taxon>Bacillales</taxon>
        <taxon>Paenibacillaceae</taxon>
    </lineage>
</organism>
<evidence type="ECO:0000259" key="4">
    <source>
        <dbReference type="SMART" id="SM00226"/>
    </source>
</evidence>
<proteinExistence type="inferred from homology"/>
<dbReference type="PRINTS" id="PR00719">
    <property type="entry name" value="LMWPTPASE"/>
</dbReference>
<dbReference type="PANTHER" id="PTHR11717">
    <property type="entry name" value="LOW MOLECULAR WEIGHT PROTEIN TYROSINE PHOSPHATASE"/>
    <property type="match status" value="1"/>
</dbReference>
<comment type="similarity">
    <text evidence="1">Belongs to the low molecular weight phosphotyrosine protein phosphatase family.</text>
</comment>
<evidence type="ECO:0000256" key="2">
    <source>
        <dbReference type="ARBA" id="ARBA00022801"/>
    </source>
</evidence>
<dbReference type="RefSeq" id="WP_379892398.1">
    <property type="nucleotide sequence ID" value="NZ_CBCSCT010000009.1"/>
</dbReference>
<dbReference type="SUPFAM" id="SSF52788">
    <property type="entry name" value="Phosphotyrosine protein phosphatases I"/>
    <property type="match status" value="1"/>
</dbReference>
<dbReference type="Pfam" id="PF01451">
    <property type="entry name" value="LMWPc"/>
    <property type="match status" value="1"/>
</dbReference>
<reference evidence="6" key="1">
    <citation type="journal article" date="2019" name="Int. J. Syst. Evol. Microbiol.">
        <title>The Global Catalogue of Microorganisms (GCM) 10K type strain sequencing project: providing services to taxonomists for standard genome sequencing and annotation.</title>
        <authorList>
            <consortium name="The Broad Institute Genomics Platform"/>
            <consortium name="The Broad Institute Genome Sequencing Center for Infectious Disease"/>
            <person name="Wu L."/>
            <person name="Ma J."/>
        </authorList>
    </citation>
    <scope>NUCLEOTIDE SEQUENCE [LARGE SCALE GENOMIC DNA]</scope>
    <source>
        <strain evidence="6">CCM 8749</strain>
    </source>
</reference>